<dbReference type="AlphaFoldDB" id="A0AAQ3M7J4"/>
<feature type="compositionally biased region" description="Low complexity" evidence="8">
    <location>
        <begin position="707"/>
        <end position="724"/>
    </location>
</feature>
<dbReference type="PANTHER" id="PTHR24031">
    <property type="entry name" value="RNA HELICASE"/>
    <property type="match status" value="1"/>
</dbReference>
<proteinExistence type="inferred from homology"/>
<feature type="compositionally biased region" description="Low complexity" evidence="8">
    <location>
        <begin position="90"/>
        <end position="99"/>
    </location>
</feature>
<protein>
    <recommendedName>
        <fullName evidence="6">ATP-dependent RNA helicase</fullName>
        <ecNumber evidence="6">3.6.4.13</ecNumber>
    </recommendedName>
</protein>
<keyword evidence="7" id="KW-0175">Coiled coil</keyword>
<feature type="compositionally biased region" description="Acidic residues" evidence="8">
    <location>
        <begin position="171"/>
        <end position="184"/>
    </location>
</feature>
<dbReference type="CDD" id="cd18787">
    <property type="entry name" value="SF2_C_DEAD"/>
    <property type="match status" value="1"/>
</dbReference>
<feature type="domain" description="Helicase C-terminal" evidence="10">
    <location>
        <begin position="772"/>
        <end position="924"/>
    </location>
</feature>
<feature type="region of interest" description="Disordered" evidence="8">
    <location>
        <begin position="246"/>
        <end position="268"/>
    </location>
</feature>
<dbReference type="InterPro" id="IPR027417">
    <property type="entry name" value="P-loop_NTPase"/>
</dbReference>
<keyword evidence="3 6" id="KW-0347">Helicase</keyword>
<dbReference type="EMBL" id="CP138589">
    <property type="protein sequence ID" value="WPH03342.1"/>
    <property type="molecule type" value="Genomic_DNA"/>
</dbReference>
<gene>
    <name evidence="11" type="ORF">R9X50_00622000</name>
</gene>
<evidence type="ECO:0000256" key="2">
    <source>
        <dbReference type="ARBA" id="ARBA00022801"/>
    </source>
</evidence>
<comment type="domain">
    <text evidence="6">The Q motif is unique to and characteristic of the DEAD box family of RNA helicases and controls ATP binding and hydrolysis.</text>
</comment>
<keyword evidence="4 6" id="KW-0067">ATP-binding</keyword>
<evidence type="ECO:0000259" key="10">
    <source>
        <dbReference type="PROSITE" id="PS51194"/>
    </source>
</evidence>
<evidence type="ECO:0000313" key="11">
    <source>
        <dbReference type="EMBL" id="WPH03342.1"/>
    </source>
</evidence>
<dbReference type="InterPro" id="IPR014001">
    <property type="entry name" value="Helicase_ATP-bd"/>
</dbReference>
<dbReference type="SUPFAM" id="SSF52540">
    <property type="entry name" value="P-loop containing nucleoside triphosphate hydrolases"/>
    <property type="match status" value="2"/>
</dbReference>
<evidence type="ECO:0000313" key="12">
    <source>
        <dbReference type="Proteomes" id="UP001303373"/>
    </source>
</evidence>
<reference evidence="11 12" key="1">
    <citation type="submission" date="2023-11" db="EMBL/GenBank/DDBJ databases">
        <title>An acidophilic fungus is an integral part of prey digestion in a carnivorous sundew plant.</title>
        <authorList>
            <person name="Tsai I.J."/>
        </authorList>
    </citation>
    <scope>NUCLEOTIDE SEQUENCE [LARGE SCALE GENOMIC DNA]</scope>
    <source>
        <strain evidence="11">169a</strain>
    </source>
</reference>
<feature type="region of interest" description="Disordered" evidence="8">
    <location>
        <begin position="29"/>
        <end position="233"/>
    </location>
</feature>
<evidence type="ECO:0000256" key="6">
    <source>
        <dbReference type="RuleBase" id="RU365068"/>
    </source>
</evidence>
<feature type="coiled-coil region" evidence="7">
    <location>
        <begin position="473"/>
        <end position="500"/>
    </location>
</feature>
<dbReference type="CDD" id="cd17956">
    <property type="entry name" value="DEADc_DDX51"/>
    <property type="match status" value="1"/>
</dbReference>
<feature type="compositionally biased region" description="Acidic residues" evidence="8">
    <location>
        <begin position="696"/>
        <end position="706"/>
    </location>
</feature>
<evidence type="ECO:0000259" key="9">
    <source>
        <dbReference type="PROSITE" id="PS51192"/>
    </source>
</evidence>
<sequence length="946" mass="105067">MSTPLYKRYVPPKPAMSLVAAPVSEAREIISQSSIPDDEKKRKREPSEKESAQRKAKKAKEKESEGSGNSADEQSASLKQTIAKDEQPTNSNLSLAAAKSKSEFAHVKNIKKRHKLEKEARKQKKAAERGLRPNGEHDAEQSLGNNESEIVEYRPVKANDGLSALNKAQQEDDGDDIAMQDVDEANIKEPEHTETQKSYDPSQSQPKKRRHKLEAAMKQPKNNDDDDEGENNHLKKHSSIIGKFQRAQQISSSLKAEPSHELAETGEQPVLHDLVPLPQPERFPTPEFVPEYSDLPPWLAQPIIVPSDSKTDFASLGLAADAIKRLADNGFTEALPVQNAVIPLLLPPGTPGAKFIAGTQDVLPDLAVSAATGSGKTIAYVLPIIEALRQRRHIGSLRSLIVVPTRELVIQVAKTAESLTKDLNIRVGTAIGTGKFKDEQEKLVRISYHYDPEGYANLMAKLHRQNYPPSSDTDEYETYLEELEQQNAKEDQRLNDALSGPVNHVPQYQSRVDILVCTPGRLLEHMSSTLGFGLTRLEWLVLDEADKLLDQQYDGFLATLHSSLEKERTIDEQDSRERFLRSRALWNEKHERRVRKVVLSATMTQDISKLVGLRLRRPKMLIVRGREADRNQGEGTINKSSGSTYELPRMLMEYCIPVGDGSEKPLTLIELLDSKILAANLLAKKPSEKTEKPETSDESMDSDSDSDISSVLSDSSSDVSSSDSSDSDSDSDSSSDSEESESSSDSEKSNTEENEATGMHPARAAFLADGSNADHRSTETPTVLIFTSSNEAAARLFHLLKALRPQWTPFLTTLTKNQSNKTRGRSSAVDRPSVTIATDRAGRGLDTIAGGRVVTHVVQYDVPRSVTSYVHRVGRTARAGRKGDAWTLYTHSEARWFLREVARTSEVRRVNEVEKVKIDVHDDSLRERYLESLAGMREEVFGKQDA</sequence>
<dbReference type="EC" id="3.6.4.13" evidence="6"/>
<keyword evidence="12" id="KW-1185">Reference proteome</keyword>
<dbReference type="Pfam" id="PF00271">
    <property type="entry name" value="Helicase_C"/>
    <property type="match status" value="1"/>
</dbReference>
<evidence type="ECO:0000256" key="4">
    <source>
        <dbReference type="ARBA" id="ARBA00022840"/>
    </source>
</evidence>
<keyword evidence="2 6" id="KW-0378">Hydrolase</keyword>
<dbReference type="InterPro" id="IPR001650">
    <property type="entry name" value="Helicase_C-like"/>
</dbReference>
<dbReference type="PROSITE" id="PS51192">
    <property type="entry name" value="HELICASE_ATP_BIND_1"/>
    <property type="match status" value="1"/>
</dbReference>
<dbReference type="Proteomes" id="UP001303373">
    <property type="component" value="Chromosome 10"/>
</dbReference>
<dbReference type="GO" id="GO:0003723">
    <property type="term" value="F:RNA binding"/>
    <property type="evidence" value="ECO:0007669"/>
    <property type="project" value="UniProtKB-UniRule"/>
</dbReference>
<organism evidence="11 12">
    <name type="scientific">Acrodontium crateriforme</name>
    <dbReference type="NCBI Taxonomy" id="150365"/>
    <lineage>
        <taxon>Eukaryota</taxon>
        <taxon>Fungi</taxon>
        <taxon>Dikarya</taxon>
        <taxon>Ascomycota</taxon>
        <taxon>Pezizomycotina</taxon>
        <taxon>Dothideomycetes</taxon>
        <taxon>Dothideomycetidae</taxon>
        <taxon>Mycosphaerellales</taxon>
        <taxon>Teratosphaeriaceae</taxon>
        <taxon>Acrodontium</taxon>
    </lineage>
</organism>
<dbReference type="InterPro" id="IPR011545">
    <property type="entry name" value="DEAD/DEAH_box_helicase_dom"/>
</dbReference>
<comment type="catalytic activity">
    <reaction evidence="6">
        <text>ATP + H2O = ADP + phosphate + H(+)</text>
        <dbReference type="Rhea" id="RHEA:13065"/>
        <dbReference type="ChEBI" id="CHEBI:15377"/>
        <dbReference type="ChEBI" id="CHEBI:15378"/>
        <dbReference type="ChEBI" id="CHEBI:30616"/>
        <dbReference type="ChEBI" id="CHEBI:43474"/>
        <dbReference type="ChEBI" id="CHEBI:456216"/>
        <dbReference type="EC" id="3.6.4.13"/>
    </reaction>
</comment>
<dbReference type="Pfam" id="PF00270">
    <property type="entry name" value="DEAD"/>
    <property type="match status" value="2"/>
</dbReference>
<feature type="compositionally biased region" description="Basic and acidic residues" evidence="8">
    <location>
        <begin position="116"/>
        <end position="140"/>
    </location>
</feature>
<evidence type="ECO:0000256" key="5">
    <source>
        <dbReference type="ARBA" id="ARBA00022884"/>
    </source>
</evidence>
<dbReference type="Gene3D" id="3.40.50.300">
    <property type="entry name" value="P-loop containing nucleotide triphosphate hydrolases"/>
    <property type="match status" value="2"/>
</dbReference>
<accession>A0AAQ3M7J4</accession>
<evidence type="ECO:0000256" key="3">
    <source>
        <dbReference type="ARBA" id="ARBA00022806"/>
    </source>
</evidence>
<dbReference type="GO" id="GO:0005524">
    <property type="term" value="F:ATP binding"/>
    <property type="evidence" value="ECO:0007669"/>
    <property type="project" value="UniProtKB-UniRule"/>
</dbReference>
<evidence type="ECO:0000256" key="8">
    <source>
        <dbReference type="SAM" id="MobiDB-lite"/>
    </source>
</evidence>
<comment type="function">
    <text evidence="6">RNA helicase.</text>
</comment>
<evidence type="ECO:0000256" key="7">
    <source>
        <dbReference type="SAM" id="Coils"/>
    </source>
</evidence>
<dbReference type="GO" id="GO:0003724">
    <property type="term" value="F:RNA helicase activity"/>
    <property type="evidence" value="ECO:0007669"/>
    <property type="project" value="UniProtKB-EC"/>
</dbReference>
<feature type="domain" description="Helicase ATP-binding" evidence="9">
    <location>
        <begin position="357"/>
        <end position="621"/>
    </location>
</feature>
<feature type="compositionally biased region" description="Acidic residues" evidence="8">
    <location>
        <begin position="725"/>
        <end position="744"/>
    </location>
</feature>
<dbReference type="PROSITE" id="PS51194">
    <property type="entry name" value="HELICASE_CTER"/>
    <property type="match status" value="1"/>
</dbReference>
<feature type="compositionally biased region" description="Basic and acidic residues" evidence="8">
    <location>
        <begin position="686"/>
        <end position="695"/>
    </location>
</feature>
<keyword evidence="5 6" id="KW-0694">RNA-binding</keyword>
<keyword evidence="1 6" id="KW-0547">Nucleotide-binding</keyword>
<feature type="compositionally biased region" description="Basic and acidic residues" evidence="8">
    <location>
        <begin position="37"/>
        <end position="53"/>
    </location>
</feature>
<dbReference type="InterPro" id="IPR000629">
    <property type="entry name" value="RNA-helicase_DEAD-box_CS"/>
</dbReference>
<feature type="compositionally biased region" description="Basic and acidic residues" evidence="8">
    <location>
        <begin position="185"/>
        <end position="197"/>
    </location>
</feature>
<dbReference type="GO" id="GO:0016787">
    <property type="term" value="F:hydrolase activity"/>
    <property type="evidence" value="ECO:0007669"/>
    <property type="project" value="UniProtKB-KW"/>
</dbReference>
<comment type="similarity">
    <text evidence="6">Belongs to the DEAD box helicase family.</text>
</comment>
<evidence type="ECO:0000256" key="1">
    <source>
        <dbReference type="ARBA" id="ARBA00022741"/>
    </source>
</evidence>
<dbReference type="SMART" id="SM00487">
    <property type="entry name" value="DEXDc"/>
    <property type="match status" value="1"/>
</dbReference>
<feature type="region of interest" description="Disordered" evidence="8">
    <location>
        <begin position="686"/>
        <end position="759"/>
    </location>
</feature>
<dbReference type="PROSITE" id="PS00039">
    <property type="entry name" value="DEAD_ATP_HELICASE"/>
    <property type="match status" value="1"/>
</dbReference>
<name>A0AAQ3M7J4_9PEZI</name>